<dbReference type="CDD" id="cd17352">
    <property type="entry name" value="MFS_MCT_SLC16"/>
    <property type="match status" value="1"/>
</dbReference>
<evidence type="ECO:0000256" key="2">
    <source>
        <dbReference type="SAM" id="MobiDB-lite"/>
    </source>
</evidence>
<dbReference type="InterPro" id="IPR020846">
    <property type="entry name" value="MFS_dom"/>
</dbReference>
<dbReference type="OrthoDB" id="6499973at2759"/>
<dbReference type="FunCoup" id="R7UB62">
    <property type="interactions" value="4"/>
</dbReference>
<dbReference type="HOGENOM" id="CLU_001265_59_2_1"/>
<feature type="transmembrane region" description="Helical" evidence="3">
    <location>
        <begin position="160"/>
        <end position="179"/>
    </location>
</feature>
<dbReference type="Pfam" id="PF07690">
    <property type="entry name" value="MFS_1"/>
    <property type="match status" value="2"/>
</dbReference>
<dbReference type="PANTHER" id="PTHR11360:SF284">
    <property type="entry name" value="EG:103B4.3 PROTEIN-RELATED"/>
    <property type="match status" value="1"/>
</dbReference>
<protein>
    <recommendedName>
        <fullName evidence="4">Major facilitator superfamily (MFS) profile domain-containing protein</fullName>
    </recommendedName>
</protein>
<evidence type="ECO:0000256" key="3">
    <source>
        <dbReference type="SAM" id="Phobius"/>
    </source>
</evidence>
<dbReference type="EnsemblMetazoa" id="CapteT167168">
    <property type="protein sequence ID" value="CapteP167168"/>
    <property type="gene ID" value="CapteG167168"/>
</dbReference>
<reference evidence="6" key="3">
    <citation type="submission" date="2015-06" db="UniProtKB">
        <authorList>
            <consortium name="EnsemblMetazoa"/>
        </authorList>
    </citation>
    <scope>IDENTIFICATION</scope>
</reference>
<dbReference type="SUPFAM" id="SSF103473">
    <property type="entry name" value="MFS general substrate transporter"/>
    <property type="match status" value="1"/>
</dbReference>
<feature type="transmembrane region" description="Helical" evidence="3">
    <location>
        <begin position="75"/>
        <end position="95"/>
    </location>
</feature>
<comment type="subcellular location">
    <subcellularLocation>
        <location evidence="1">Membrane</location>
        <topology evidence="1">Multi-pass membrane protein</topology>
    </subcellularLocation>
</comment>
<dbReference type="GO" id="GO:0016020">
    <property type="term" value="C:membrane"/>
    <property type="evidence" value="ECO:0007669"/>
    <property type="project" value="UniProtKB-SubCell"/>
</dbReference>
<keyword evidence="7" id="KW-1185">Reference proteome</keyword>
<reference evidence="5 7" key="2">
    <citation type="journal article" date="2013" name="Nature">
        <title>Insights into bilaterian evolution from three spiralian genomes.</title>
        <authorList>
            <person name="Simakov O."/>
            <person name="Marletaz F."/>
            <person name="Cho S.J."/>
            <person name="Edsinger-Gonzales E."/>
            <person name="Havlak P."/>
            <person name="Hellsten U."/>
            <person name="Kuo D.H."/>
            <person name="Larsson T."/>
            <person name="Lv J."/>
            <person name="Arendt D."/>
            <person name="Savage R."/>
            <person name="Osoegawa K."/>
            <person name="de Jong P."/>
            <person name="Grimwood J."/>
            <person name="Chapman J.A."/>
            <person name="Shapiro H."/>
            <person name="Aerts A."/>
            <person name="Otillar R.P."/>
            <person name="Terry A.Y."/>
            <person name="Boore J.L."/>
            <person name="Grigoriev I.V."/>
            <person name="Lindberg D.R."/>
            <person name="Seaver E.C."/>
            <person name="Weisblat D.A."/>
            <person name="Putnam N.H."/>
            <person name="Rokhsar D.S."/>
        </authorList>
    </citation>
    <scope>NUCLEOTIDE SEQUENCE</scope>
    <source>
        <strain evidence="5 7">I ESC-2004</strain>
    </source>
</reference>
<feature type="transmembrane region" description="Helical" evidence="3">
    <location>
        <begin position="424"/>
        <end position="450"/>
    </location>
</feature>
<dbReference type="PROSITE" id="PS50850">
    <property type="entry name" value="MFS"/>
    <property type="match status" value="1"/>
</dbReference>
<feature type="transmembrane region" description="Helical" evidence="3">
    <location>
        <begin position="392"/>
        <end position="412"/>
    </location>
</feature>
<dbReference type="Proteomes" id="UP000014760">
    <property type="component" value="Unassembled WGS sequence"/>
</dbReference>
<gene>
    <name evidence="5" type="ORF">CAPTEDRAFT_167168</name>
</gene>
<dbReference type="InterPro" id="IPR011701">
    <property type="entry name" value="MFS"/>
</dbReference>
<feature type="transmembrane region" description="Helical" evidence="3">
    <location>
        <begin position="456"/>
        <end position="477"/>
    </location>
</feature>
<dbReference type="PANTHER" id="PTHR11360">
    <property type="entry name" value="MONOCARBOXYLATE TRANSPORTER"/>
    <property type="match status" value="1"/>
</dbReference>
<feature type="transmembrane region" description="Helical" evidence="3">
    <location>
        <begin position="484"/>
        <end position="504"/>
    </location>
</feature>
<dbReference type="OMA" id="AMWHIIV"/>
<proteinExistence type="predicted"/>
<evidence type="ECO:0000313" key="7">
    <source>
        <dbReference type="Proteomes" id="UP000014760"/>
    </source>
</evidence>
<feature type="transmembrane region" description="Helical" evidence="3">
    <location>
        <begin position="516"/>
        <end position="537"/>
    </location>
</feature>
<evidence type="ECO:0000256" key="1">
    <source>
        <dbReference type="ARBA" id="ARBA00004141"/>
    </source>
</evidence>
<keyword evidence="3" id="KW-1133">Transmembrane helix</keyword>
<reference evidence="7" key="1">
    <citation type="submission" date="2012-12" db="EMBL/GenBank/DDBJ databases">
        <authorList>
            <person name="Hellsten U."/>
            <person name="Grimwood J."/>
            <person name="Chapman J.A."/>
            <person name="Shapiro H."/>
            <person name="Aerts A."/>
            <person name="Otillar R.P."/>
            <person name="Terry A.Y."/>
            <person name="Boore J.L."/>
            <person name="Simakov O."/>
            <person name="Marletaz F."/>
            <person name="Cho S.-J."/>
            <person name="Edsinger-Gonzales E."/>
            <person name="Havlak P."/>
            <person name="Kuo D.-H."/>
            <person name="Larsson T."/>
            <person name="Lv J."/>
            <person name="Arendt D."/>
            <person name="Savage R."/>
            <person name="Osoegawa K."/>
            <person name="de Jong P."/>
            <person name="Lindberg D.R."/>
            <person name="Seaver E.C."/>
            <person name="Weisblat D.A."/>
            <person name="Putnam N.H."/>
            <person name="Grigoriev I.V."/>
            <person name="Rokhsar D.S."/>
        </authorList>
    </citation>
    <scope>NUCLEOTIDE SEQUENCE</scope>
    <source>
        <strain evidence="7">I ESC-2004</strain>
    </source>
</reference>
<dbReference type="Gene3D" id="1.20.1250.20">
    <property type="entry name" value="MFS general substrate transporter like domains"/>
    <property type="match status" value="2"/>
</dbReference>
<feature type="transmembrane region" description="Helical" evidence="3">
    <location>
        <begin position="33"/>
        <end position="55"/>
    </location>
</feature>
<dbReference type="InterPro" id="IPR036259">
    <property type="entry name" value="MFS_trans_sf"/>
</dbReference>
<feature type="domain" description="Major facilitator superfamily (MFS) profile" evidence="4">
    <location>
        <begin position="34"/>
        <end position="539"/>
    </location>
</feature>
<feature type="transmembrane region" description="Helical" evidence="3">
    <location>
        <begin position="358"/>
        <end position="380"/>
    </location>
</feature>
<evidence type="ECO:0000313" key="6">
    <source>
        <dbReference type="EnsemblMetazoa" id="CapteP167168"/>
    </source>
</evidence>
<dbReference type="GO" id="GO:0008028">
    <property type="term" value="F:monocarboxylic acid transmembrane transporter activity"/>
    <property type="evidence" value="ECO:0007669"/>
    <property type="project" value="TreeGrafter"/>
</dbReference>
<dbReference type="FunFam" id="1.20.1250.20:FF:000505">
    <property type="entry name" value="Predicted protein"/>
    <property type="match status" value="1"/>
</dbReference>
<keyword evidence="3" id="KW-0472">Membrane</keyword>
<feature type="transmembrane region" description="Helical" evidence="3">
    <location>
        <begin position="102"/>
        <end position="121"/>
    </location>
</feature>
<dbReference type="AlphaFoldDB" id="R7UB62"/>
<feature type="transmembrane region" description="Helical" evidence="3">
    <location>
        <begin position="191"/>
        <end position="210"/>
    </location>
</feature>
<keyword evidence="3" id="KW-0812">Transmembrane</keyword>
<dbReference type="InterPro" id="IPR050327">
    <property type="entry name" value="Proton-linked_MCT"/>
</dbReference>
<sequence length="585" mass="63439">MSATESGVTTKTKKKKKAPAEPQALPTPPDGGWGWMVVFGSFMIHVVADGVAYSFGVFLPTFLTYFDAPRSETAWLGSLMIGVTWGSGPIGSIVTNKFGCRVTTCLGAVLSAGAFIISIFAPNIWFMYFSFGILAGLGLGLIYLPAIVIVTFYFEKKRAFATGIAVCGSGIGTFIFAPLSQFLVNEYGWKGAVLIEAGLLLNCCIFGLLFRPLTLPREPKEEEEAPATEMQIVNKNVAVLKKRERSNTTCSAEETGKETNLDSTRAFSSDMHLHHSGEHHEHHHKPKEISPLSRKDAFYSGSLHNIPLYRSNPAMYIQSMTSLPSSESSEEAEGGRCSAIGRWCRHQGRHLGLLADPVFLLFTVSNFLTSLGFCVPYIYLPDLAHQLGIDEQRSALLISVIGIANTIGRVVFGWMSDLKCVNRLVLYNTVLTLCGISTALCAFCVIFPMLCVYAAAFGMFIGVYVGLTSVVLVDLLGLDKLTNALGLLLLFQGAAAVIGPPIAGKMYDVRGSYDDAFYLMGALVALSGLMLFAIPCLQRRQAKQGHHSPDEDIIEQRDIDLGKKAIGSASYLPVAQDAHNHAADC</sequence>
<name>R7UB62_CAPTE</name>
<feature type="region of interest" description="Disordered" evidence="2">
    <location>
        <begin position="1"/>
        <end position="27"/>
    </location>
</feature>
<accession>R7UB62</accession>
<organism evidence="5">
    <name type="scientific">Capitella teleta</name>
    <name type="common">Polychaete worm</name>
    <dbReference type="NCBI Taxonomy" id="283909"/>
    <lineage>
        <taxon>Eukaryota</taxon>
        <taxon>Metazoa</taxon>
        <taxon>Spiralia</taxon>
        <taxon>Lophotrochozoa</taxon>
        <taxon>Annelida</taxon>
        <taxon>Polychaeta</taxon>
        <taxon>Sedentaria</taxon>
        <taxon>Scolecida</taxon>
        <taxon>Capitellidae</taxon>
        <taxon>Capitella</taxon>
    </lineage>
</organism>
<evidence type="ECO:0000259" key="4">
    <source>
        <dbReference type="PROSITE" id="PS50850"/>
    </source>
</evidence>
<evidence type="ECO:0000313" key="5">
    <source>
        <dbReference type="EMBL" id="ELU01033.1"/>
    </source>
</evidence>
<dbReference type="EMBL" id="AMQN01009431">
    <property type="status" value="NOT_ANNOTATED_CDS"/>
    <property type="molecule type" value="Genomic_DNA"/>
</dbReference>
<dbReference type="EMBL" id="KB305422">
    <property type="protein sequence ID" value="ELU01033.1"/>
    <property type="molecule type" value="Genomic_DNA"/>
</dbReference>
<feature type="transmembrane region" description="Helical" evidence="3">
    <location>
        <begin position="127"/>
        <end position="153"/>
    </location>
</feature>